<name>A0AAN4UN15_9RHOB</name>
<keyword evidence="9" id="KW-0969">Cilium</keyword>
<keyword evidence="9" id="KW-0282">Flagellum</keyword>
<evidence type="ECO:0000313" key="8">
    <source>
        <dbReference type="EMBL" id="GHD98124.1"/>
    </source>
</evidence>
<proteinExistence type="inferred from homology"/>
<comment type="similarity">
    <text evidence="1 5">Belongs to the FlgD family.</text>
</comment>
<evidence type="ECO:0000259" key="6">
    <source>
        <dbReference type="Pfam" id="PF13860"/>
    </source>
</evidence>
<comment type="function">
    <text evidence="4 5">Required for flagellar hook formation. May act as a scaffolding protein.</text>
</comment>
<comment type="caution">
    <text evidence="8">The sequence shown here is derived from an EMBL/GenBank/DDBJ whole genome shotgun (WGS) entry which is preliminary data.</text>
</comment>
<dbReference type="Gene3D" id="2.60.40.4070">
    <property type="match status" value="1"/>
</dbReference>
<feature type="domain" description="FlgD/Vpr Ig-like" evidence="6">
    <location>
        <begin position="108"/>
        <end position="172"/>
    </location>
</feature>
<evidence type="ECO:0000256" key="2">
    <source>
        <dbReference type="ARBA" id="ARBA00016013"/>
    </source>
</evidence>
<dbReference type="RefSeq" id="WP_035842888.1">
    <property type="nucleotide sequence ID" value="NZ_BNAB01000001.1"/>
</dbReference>
<dbReference type="Gene3D" id="2.30.30.910">
    <property type="match status" value="1"/>
</dbReference>
<sequence>MTSVPSTAASPGTASAGASAGLSGLNQADFIRLLTAQLQHQDPTSPTKPQDLANEFAQLSTVSGINALTQEVSKIGAGAGAAEIGQAANLIGKTVAIAGNPLAVANANGRVIAGFSLAGPASSATVTITDPQSGKVVYSQQLSNLPSGMNDFSWTGGAAGHVYSYKVSASSGSSNVAATTYTNTQVRNIDLTGGTPTLSLAGAAQPADLTQIVSILGG</sequence>
<dbReference type="Proteomes" id="UP000634647">
    <property type="component" value="Unassembled WGS sequence"/>
</dbReference>
<dbReference type="Pfam" id="PF03963">
    <property type="entry name" value="FlgD"/>
    <property type="match status" value="1"/>
</dbReference>
<dbReference type="AlphaFoldDB" id="A0AAN4UN15"/>
<dbReference type="GO" id="GO:0044781">
    <property type="term" value="P:bacterial-type flagellum organization"/>
    <property type="evidence" value="ECO:0007669"/>
    <property type="project" value="UniProtKB-UniRule"/>
</dbReference>
<dbReference type="Proteomes" id="UP000199541">
    <property type="component" value="Unassembled WGS sequence"/>
</dbReference>
<reference evidence="8" key="3">
    <citation type="submission" date="2023-06" db="EMBL/GenBank/DDBJ databases">
        <authorList>
            <person name="Sun Q."/>
            <person name="Zhou Y."/>
        </authorList>
    </citation>
    <scope>NUCLEOTIDE SEQUENCE</scope>
    <source>
        <strain evidence="8">CGMCC 1.10859</strain>
    </source>
</reference>
<organism evidence="8 11">
    <name type="scientific">Allgaiera indica</name>
    <dbReference type="NCBI Taxonomy" id="765699"/>
    <lineage>
        <taxon>Bacteria</taxon>
        <taxon>Pseudomonadati</taxon>
        <taxon>Pseudomonadota</taxon>
        <taxon>Alphaproteobacteria</taxon>
        <taxon>Rhodobacterales</taxon>
        <taxon>Paracoccaceae</taxon>
        <taxon>Allgaiera</taxon>
    </lineage>
</organism>
<gene>
    <name evidence="8" type="primary">flgD</name>
    <name evidence="8" type="ORF">GCM10008024_00380</name>
    <name evidence="9" type="ORF">SAMN05444006_104179</name>
</gene>
<dbReference type="Pfam" id="PF13861">
    <property type="entry name" value="FLgD_tudor"/>
    <property type="match status" value="1"/>
</dbReference>
<dbReference type="EMBL" id="BNAB01000001">
    <property type="protein sequence ID" value="GHD98124.1"/>
    <property type="molecule type" value="Genomic_DNA"/>
</dbReference>
<protein>
    <recommendedName>
        <fullName evidence="2 5">Basal-body rod modification protein FlgD</fullName>
    </recommendedName>
</protein>
<keyword evidence="9" id="KW-0966">Cell projection</keyword>
<evidence type="ECO:0000256" key="5">
    <source>
        <dbReference type="RuleBase" id="RU362076"/>
    </source>
</evidence>
<dbReference type="InterPro" id="IPR025963">
    <property type="entry name" value="FLgD_Tudor"/>
</dbReference>
<dbReference type="InterPro" id="IPR025965">
    <property type="entry name" value="FlgD/Vpr_Ig-like"/>
</dbReference>
<keyword evidence="10" id="KW-1185">Reference proteome</keyword>
<evidence type="ECO:0000259" key="7">
    <source>
        <dbReference type="Pfam" id="PF13861"/>
    </source>
</evidence>
<evidence type="ECO:0000256" key="3">
    <source>
        <dbReference type="ARBA" id="ARBA00022795"/>
    </source>
</evidence>
<dbReference type="InterPro" id="IPR005648">
    <property type="entry name" value="FlgD"/>
</dbReference>
<evidence type="ECO:0000256" key="1">
    <source>
        <dbReference type="ARBA" id="ARBA00010577"/>
    </source>
</evidence>
<dbReference type="EMBL" id="FNOB01000004">
    <property type="protein sequence ID" value="SDW53397.1"/>
    <property type="molecule type" value="Genomic_DNA"/>
</dbReference>
<evidence type="ECO:0000256" key="4">
    <source>
        <dbReference type="ARBA" id="ARBA00024746"/>
    </source>
</evidence>
<feature type="domain" description="FlgD Tudor-like" evidence="7">
    <location>
        <begin position="86"/>
        <end position="212"/>
    </location>
</feature>
<reference evidence="8" key="1">
    <citation type="journal article" date="2014" name="Int. J. Syst. Evol. Microbiol.">
        <title>Complete genome sequence of Corynebacterium casei LMG S-19264T (=DSM 44701T), isolated from a smear-ripened cheese.</title>
        <authorList>
            <consortium name="US DOE Joint Genome Institute (JGI-PGF)"/>
            <person name="Walter F."/>
            <person name="Albersmeier A."/>
            <person name="Kalinowski J."/>
            <person name="Ruckert C."/>
        </authorList>
    </citation>
    <scope>NUCLEOTIDE SEQUENCE</scope>
    <source>
        <strain evidence="8">CGMCC 1.10859</strain>
    </source>
</reference>
<reference evidence="9 10" key="2">
    <citation type="submission" date="2016-10" db="EMBL/GenBank/DDBJ databases">
        <authorList>
            <person name="Varghese N."/>
            <person name="Submissions S."/>
        </authorList>
    </citation>
    <scope>NUCLEOTIDE SEQUENCE [LARGE SCALE GENOMIC DNA]</scope>
    <source>
        <strain evidence="9 10">DSM 24802</strain>
    </source>
</reference>
<evidence type="ECO:0000313" key="10">
    <source>
        <dbReference type="Proteomes" id="UP000199541"/>
    </source>
</evidence>
<evidence type="ECO:0000313" key="11">
    <source>
        <dbReference type="Proteomes" id="UP000634647"/>
    </source>
</evidence>
<dbReference type="Pfam" id="PF13860">
    <property type="entry name" value="FlgD_ig"/>
    <property type="match status" value="1"/>
</dbReference>
<accession>A0AAN4UN15</accession>
<evidence type="ECO:0000313" key="9">
    <source>
        <dbReference type="EMBL" id="SDW53397.1"/>
    </source>
</evidence>
<keyword evidence="3 5" id="KW-1005">Bacterial flagellum biogenesis</keyword>